<gene>
    <name evidence="2" type="ORF">GXW71_12930</name>
</gene>
<reference evidence="3" key="1">
    <citation type="journal article" date="2021" name="Syst. Appl. Microbiol.">
        <title>Roseomonas hellenica sp. nov., isolated from roots of wild-growing Alkanna tinctoria.</title>
        <authorList>
            <person name="Rat A."/>
            <person name="Naranjo H.D."/>
            <person name="Lebbe L."/>
            <person name="Cnockaert M."/>
            <person name="Krigas N."/>
            <person name="Grigoriadou K."/>
            <person name="Maloupa E."/>
            <person name="Willems A."/>
        </authorList>
    </citation>
    <scope>NUCLEOTIDE SEQUENCE [LARGE SCALE GENOMIC DNA]</scope>
    <source>
        <strain evidence="3">LMG 31523</strain>
    </source>
</reference>
<keyword evidence="3" id="KW-1185">Reference proteome</keyword>
<evidence type="ECO:0000256" key="1">
    <source>
        <dbReference type="SAM" id="MobiDB-lite"/>
    </source>
</evidence>
<evidence type="ECO:0008006" key="4">
    <source>
        <dbReference type="Google" id="ProtNLM"/>
    </source>
</evidence>
<dbReference type="EMBL" id="JAAGBB010000013">
    <property type="protein sequence ID" value="MBR0665261.1"/>
    <property type="molecule type" value="Genomic_DNA"/>
</dbReference>
<feature type="region of interest" description="Disordered" evidence="1">
    <location>
        <begin position="64"/>
        <end position="97"/>
    </location>
</feature>
<feature type="compositionally biased region" description="Basic and acidic residues" evidence="1">
    <location>
        <begin position="82"/>
        <end position="97"/>
    </location>
</feature>
<name>A0ABS5EY86_9PROT</name>
<organism evidence="2 3">
    <name type="scientific">Plastoroseomonas hellenica</name>
    <dbReference type="NCBI Taxonomy" id="2687306"/>
    <lineage>
        <taxon>Bacteria</taxon>
        <taxon>Pseudomonadati</taxon>
        <taxon>Pseudomonadota</taxon>
        <taxon>Alphaproteobacteria</taxon>
        <taxon>Acetobacterales</taxon>
        <taxon>Acetobacteraceae</taxon>
        <taxon>Plastoroseomonas</taxon>
    </lineage>
</organism>
<evidence type="ECO:0000313" key="2">
    <source>
        <dbReference type="EMBL" id="MBR0665261.1"/>
    </source>
</evidence>
<sequence>MKRNWIGAVGLALVLAACGTNERDRVQGGAAAGAATGAGVGAFGGPVGAAVGAVVGGGAGAVTGATTSPQDVNLGRPVWRNPEVRTPLDENRTTTRR</sequence>
<evidence type="ECO:0000313" key="3">
    <source>
        <dbReference type="Proteomes" id="UP001196870"/>
    </source>
</evidence>
<accession>A0ABS5EY86</accession>
<dbReference type="Proteomes" id="UP001196870">
    <property type="component" value="Unassembled WGS sequence"/>
</dbReference>
<comment type="caution">
    <text evidence="2">The sequence shown here is derived from an EMBL/GenBank/DDBJ whole genome shotgun (WGS) entry which is preliminary data.</text>
</comment>
<dbReference type="RefSeq" id="WP_211852929.1">
    <property type="nucleotide sequence ID" value="NZ_JAAGBB010000013.1"/>
</dbReference>
<dbReference type="PROSITE" id="PS51257">
    <property type="entry name" value="PROKAR_LIPOPROTEIN"/>
    <property type="match status" value="1"/>
</dbReference>
<proteinExistence type="predicted"/>
<protein>
    <recommendedName>
        <fullName evidence="4">YMGG-like Gly-zipper domain-containing protein</fullName>
    </recommendedName>
</protein>